<dbReference type="Proteomes" id="UP000678016">
    <property type="component" value="Chromosome"/>
</dbReference>
<dbReference type="RefSeq" id="WP_212642384.1">
    <property type="nucleotide sequence ID" value="NZ_CP074132.1"/>
</dbReference>
<name>A0ABX8C549_9ACTN</name>
<keyword evidence="1" id="KW-0723">Serine/threonine-protein kinase</keyword>
<dbReference type="InterPro" id="IPR003594">
    <property type="entry name" value="HATPase_dom"/>
</dbReference>
<keyword evidence="3" id="KW-0067">ATP-binding</keyword>
<dbReference type="PANTHER" id="PTHR35526:SF3">
    <property type="entry name" value="ANTI-SIGMA-F FACTOR RSBW"/>
    <property type="match status" value="1"/>
</dbReference>
<reference evidence="4" key="1">
    <citation type="submission" date="2021-05" db="EMBL/GenBank/DDBJ databases">
        <title>Direct Submission.</title>
        <authorList>
            <person name="Li K."/>
            <person name="Gao J."/>
        </authorList>
    </citation>
    <scope>NUCLEOTIDE SEQUENCE [LARGE SCALE GENOMIC DNA]</scope>
    <source>
        <strain evidence="4">HDS12</strain>
    </source>
</reference>
<evidence type="ECO:0000256" key="1">
    <source>
        <dbReference type="ARBA" id="ARBA00022527"/>
    </source>
</evidence>
<organism evidence="3 4">
    <name type="scientific">Nocardiopsis akebiae</name>
    <dbReference type="NCBI Taxonomy" id="2831968"/>
    <lineage>
        <taxon>Bacteria</taxon>
        <taxon>Bacillati</taxon>
        <taxon>Actinomycetota</taxon>
        <taxon>Actinomycetes</taxon>
        <taxon>Streptosporangiales</taxon>
        <taxon>Nocardiopsidaceae</taxon>
        <taxon>Nocardiopsis</taxon>
    </lineage>
</organism>
<dbReference type="PANTHER" id="PTHR35526">
    <property type="entry name" value="ANTI-SIGMA-F FACTOR RSBW-RELATED"/>
    <property type="match status" value="1"/>
</dbReference>
<dbReference type="Gene3D" id="3.30.565.10">
    <property type="entry name" value="Histidine kinase-like ATPase, C-terminal domain"/>
    <property type="match status" value="1"/>
</dbReference>
<dbReference type="Pfam" id="PF13581">
    <property type="entry name" value="HATPase_c_2"/>
    <property type="match status" value="1"/>
</dbReference>
<dbReference type="GO" id="GO:0005524">
    <property type="term" value="F:ATP binding"/>
    <property type="evidence" value="ECO:0007669"/>
    <property type="project" value="UniProtKB-KW"/>
</dbReference>
<evidence type="ECO:0000313" key="3">
    <source>
        <dbReference type="EMBL" id="QUX29535.1"/>
    </source>
</evidence>
<gene>
    <name evidence="3" type="ORF">KGD83_02835</name>
</gene>
<dbReference type="SUPFAM" id="SSF55874">
    <property type="entry name" value="ATPase domain of HSP90 chaperone/DNA topoisomerase II/histidine kinase"/>
    <property type="match status" value="1"/>
</dbReference>
<keyword evidence="3" id="KW-0547">Nucleotide-binding</keyword>
<keyword evidence="4" id="KW-1185">Reference proteome</keyword>
<proteinExistence type="predicted"/>
<keyword evidence="1" id="KW-0808">Transferase</keyword>
<evidence type="ECO:0000259" key="2">
    <source>
        <dbReference type="Pfam" id="PF13581"/>
    </source>
</evidence>
<dbReference type="InterPro" id="IPR050267">
    <property type="entry name" value="Anti-sigma-factor_SerPK"/>
</dbReference>
<evidence type="ECO:0000313" key="4">
    <source>
        <dbReference type="Proteomes" id="UP000678016"/>
    </source>
</evidence>
<dbReference type="InterPro" id="IPR036890">
    <property type="entry name" value="HATPase_C_sf"/>
</dbReference>
<dbReference type="EMBL" id="CP074132">
    <property type="protein sequence ID" value="QUX29535.1"/>
    <property type="molecule type" value="Genomic_DNA"/>
</dbReference>
<dbReference type="CDD" id="cd16936">
    <property type="entry name" value="HATPase_RsbW-like"/>
    <property type="match status" value="1"/>
</dbReference>
<feature type="domain" description="Histidine kinase/HSP90-like ATPase" evidence="2">
    <location>
        <begin position="22"/>
        <end position="123"/>
    </location>
</feature>
<accession>A0ABX8C549</accession>
<protein>
    <submittedName>
        <fullName evidence="3">ATP-binding protein</fullName>
    </submittedName>
</protein>
<sequence length="139" mass="15167">MSLHADRPNRTVSVHHGWFYGRPDQIAAVRAFVAERLADCSVVDDAVLLTSELATNAVQHTPSNLPGAGFGVLIEYEHGRNVRVTVHDGGSYFDAPYVAQPEPDAEHGRGLFLVDALATSWGSHATLSGRKTWFDIRIS</sequence>
<keyword evidence="1" id="KW-0418">Kinase</keyword>